<dbReference type="PANTHER" id="PTHR36221">
    <property type="entry name" value="DUF742 DOMAIN-CONTAINING PROTEIN"/>
    <property type="match status" value="1"/>
</dbReference>
<dbReference type="Proteomes" id="UP000318578">
    <property type="component" value="Unassembled WGS sequence"/>
</dbReference>
<dbReference type="AlphaFoldDB" id="A0A558AAD3"/>
<sequence length="124" mass="13480">MSDPGPPGGRSGPSLARPYAWTEGRTRPTVELAIEALVQTTPEGRTVPFNRASPLSMVTQLCLQPRSMAEIAAHLTVPLQVARVLVADLLGSGWVIVRDTLSENASWDERHDLLERVLSGLRTL</sequence>
<evidence type="ECO:0000256" key="1">
    <source>
        <dbReference type="SAM" id="MobiDB-lite"/>
    </source>
</evidence>
<comment type="caution">
    <text evidence="2">The sequence shown here is derived from an EMBL/GenBank/DDBJ whole genome shotgun (WGS) entry which is preliminary data.</text>
</comment>
<protein>
    <submittedName>
        <fullName evidence="2">DUF742 domain-containing protein</fullName>
    </submittedName>
</protein>
<accession>A0A558AAD3</accession>
<reference evidence="2 3" key="1">
    <citation type="submission" date="2019-07" db="EMBL/GenBank/DDBJ databases">
        <title>New species of Amycolatopsis and Streptomyces.</title>
        <authorList>
            <person name="Duangmal K."/>
            <person name="Teo W.F.A."/>
            <person name="Lipun K."/>
        </authorList>
    </citation>
    <scope>NUCLEOTIDE SEQUENCE [LARGE SCALE GENOMIC DNA]</scope>
    <source>
        <strain evidence="2 3">JCM 30562</strain>
    </source>
</reference>
<evidence type="ECO:0000313" key="3">
    <source>
        <dbReference type="Proteomes" id="UP000318578"/>
    </source>
</evidence>
<organism evidence="2 3">
    <name type="scientific">Amycolatopsis acidiphila</name>
    <dbReference type="NCBI Taxonomy" id="715473"/>
    <lineage>
        <taxon>Bacteria</taxon>
        <taxon>Bacillati</taxon>
        <taxon>Actinomycetota</taxon>
        <taxon>Actinomycetes</taxon>
        <taxon>Pseudonocardiales</taxon>
        <taxon>Pseudonocardiaceae</taxon>
        <taxon>Amycolatopsis</taxon>
    </lineage>
</organism>
<feature type="region of interest" description="Disordered" evidence="1">
    <location>
        <begin position="1"/>
        <end position="20"/>
    </location>
</feature>
<dbReference type="InterPro" id="IPR007995">
    <property type="entry name" value="DUF742"/>
</dbReference>
<evidence type="ECO:0000313" key="2">
    <source>
        <dbReference type="EMBL" id="TVT21213.1"/>
    </source>
</evidence>
<gene>
    <name evidence="2" type="ORF">FNH06_17595</name>
</gene>
<keyword evidence="3" id="KW-1185">Reference proteome</keyword>
<dbReference type="PANTHER" id="PTHR36221:SF1">
    <property type="entry name" value="DUF742 DOMAIN-CONTAINING PROTEIN"/>
    <property type="match status" value="1"/>
</dbReference>
<dbReference type="OrthoDB" id="4244884at2"/>
<dbReference type="RefSeq" id="WP_144639700.1">
    <property type="nucleotide sequence ID" value="NZ_BNAX01000010.1"/>
</dbReference>
<dbReference type="EMBL" id="VJZA01000028">
    <property type="protein sequence ID" value="TVT21213.1"/>
    <property type="molecule type" value="Genomic_DNA"/>
</dbReference>
<proteinExistence type="predicted"/>
<dbReference type="Pfam" id="PF05331">
    <property type="entry name" value="DUF742"/>
    <property type="match status" value="1"/>
</dbReference>
<name>A0A558AAD3_9PSEU</name>